<keyword evidence="11" id="KW-0813">Transport</keyword>
<sequence>MKSALLVFLGGGFGSVLRYLISKGLNNSAVTSMPYGTFTVNLLGSLFLGFLFGLSLKNPNINPGISMFFAVGFCGGFTTFSTFALENQLFLRTGDYFNFFIYMLSSIILGIFAIFLGLFFSRLT</sequence>
<dbReference type="PANTHER" id="PTHR28259:SF1">
    <property type="entry name" value="FLUORIDE EXPORT PROTEIN 1-RELATED"/>
    <property type="match status" value="1"/>
</dbReference>
<keyword evidence="4 11" id="KW-0812">Transmembrane</keyword>
<evidence type="ECO:0000256" key="4">
    <source>
        <dbReference type="ARBA" id="ARBA00022692"/>
    </source>
</evidence>
<keyword evidence="13" id="KW-1185">Reference proteome</keyword>
<protein>
    <recommendedName>
        <fullName evidence="11">Fluoride-specific ion channel FluC</fullName>
    </recommendedName>
</protein>
<evidence type="ECO:0000256" key="2">
    <source>
        <dbReference type="ARBA" id="ARBA00022475"/>
    </source>
</evidence>
<dbReference type="Proteomes" id="UP001262582">
    <property type="component" value="Unassembled WGS sequence"/>
</dbReference>
<accession>A0ABU3DB05</accession>
<feature type="binding site" evidence="11">
    <location>
        <position position="75"/>
    </location>
    <ligand>
        <name>Na(+)</name>
        <dbReference type="ChEBI" id="CHEBI:29101"/>
        <note>structural</note>
    </ligand>
</feature>
<keyword evidence="7 11" id="KW-0472">Membrane</keyword>
<evidence type="ECO:0000256" key="7">
    <source>
        <dbReference type="ARBA" id="ARBA00023136"/>
    </source>
</evidence>
<comment type="caution">
    <text evidence="12">The sequence shown here is derived from an EMBL/GenBank/DDBJ whole genome shotgun (WGS) entry which is preliminary data.</text>
</comment>
<dbReference type="EMBL" id="JAVRHK010000016">
    <property type="protein sequence ID" value="MDT0678153.1"/>
    <property type="molecule type" value="Genomic_DNA"/>
</dbReference>
<name>A0ABU3DB05_9FLAO</name>
<feature type="transmembrane region" description="Helical" evidence="11">
    <location>
        <begin position="34"/>
        <end position="54"/>
    </location>
</feature>
<feature type="transmembrane region" description="Helical" evidence="11">
    <location>
        <begin position="97"/>
        <end position="120"/>
    </location>
</feature>
<organism evidence="12 13">
    <name type="scientific">Autumnicola musiva</name>
    <dbReference type="NCBI Taxonomy" id="3075589"/>
    <lineage>
        <taxon>Bacteria</taxon>
        <taxon>Pseudomonadati</taxon>
        <taxon>Bacteroidota</taxon>
        <taxon>Flavobacteriia</taxon>
        <taxon>Flavobacteriales</taxon>
        <taxon>Flavobacteriaceae</taxon>
        <taxon>Autumnicola</taxon>
    </lineage>
</organism>
<keyword evidence="5 11" id="KW-1133">Transmembrane helix</keyword>
<evidence type="ECO:0000256" key="6">
    <source>
        <dbReference type="ARBA" id="ARBA00023065"/>
    </source>
</evidence>
<evidence type="ECO:0000256" key="9">
    <source>
        <dbReference type="ARBA" id="ARBA00035120"/>
    </source>
</evidence>
<proteinExistence type="inferred from homology"/>
<reference evidence="12 13" key="1">
    <citation type="submission" date="2023-09" db="EMBL/GenBank/DDBJ databases">
        <authorList>
            <person name="Rey-Velasco X."/>
        </authorList>
    </citation>
    <scope>NUCLEOTIDE SEQUENCE [LARGE SCALE GENOMIC DNA]</scope>
    <source>
        <strain evidence="12 13">F117</strain>
    </source>
</reference>
<dbReference type="PANTHER" id="PTHR28259">
    <property type="entry name" value="FLUORIDE EXPORT PROTEIN 1-RELATED"/>
    <property type="match status" value="1"/>
</dbReference>
<feature type="binding site" evidence="11">
    <location>
        <position position="78"/>
    </location>
    <ligand>
        <name>Na(+)</name>
        <dbReference type="ChEBI" id="CHEBI:29101"/>
        <note>structural</note>
    </ligand>
</feature>
<evidence type="ECO:0000256" key="5">
    <source>
        <dbReference type="ARBA" id="ARBA00022989"/>
    </source>
</evidence>
<evidence type="ECO:0000256" key="11">
    <source>
        <dbReference type="HAMAP-Rule" id="MF_00454"/>
    </source>
</evidence>
<dbReference type="Pfam" id="PF02537">
    <property type="entry name" value="CRCB"/>
    <property type="match status" value="1"/>
</dbReference>
<dbReference type="RefSeq" id="WP_311504489.1">
    <property type="nucleotide sequence ID" value="NZ_JAVRHK010000016.1"/>
</dbReference>
<comment type="subcellular location">
    <subcellularLocation>
        <location evidence="1 11">Cell membrane</location>
        <topology evidence="1 11">Multi-pass membrane protein</topology>
    </subcellularLocation>
</comment>
<comment type="activity regulation">
    <text evidence="11">Na(+) is not transported, but it plays an essential structural role and its presence is essential for fluoride channel function.</text>
</comment>
<dbReference type="NCBIfam" id="TIGR00494">
    <property type="entry name" value="crcB"/>
    <property type="match status" value="1"/>
</dbReference>
<evidence type="ECO:0000256" key="8">
    <source>
        <dbReference type="ARBA" id="ARBA00023303"/>
    </source>
</evidence>
<comment type="similarity">
    <text evidence="9 11">Belongs to the fluoride channel Fluc/FEX (TC 1.A.43) family.</text>
</comment>
<keyword evidence="6 11" id="KW-0406">Ion transport</keyword>
<keyword evidence="8 11" id="KW-0407">Ion channel</keyword>
<keyword evidence="11" id="KW-0479">Metal-binding</keyword>
<dbReference type="InterPro" id="IPR003691">
    <property type="entry name" value="FluC"/>
</dbReference>
<evidence type="ECO:0000256" key="3">
    <source>
        <dbReference type="ARBA" id="ARBA00022519"/>
    </source>
</evidence>
<dbReference type="HAMAP" id="MF_00454">
    <property type="entry name" value="FluC"/>
    <property type="match status" value="1"/>
</dbReference>
<keyword evidence="3" id="KW-0997">Cell inner membrane</keyword>
<keyword evidence="11" id="KW-0915">Sodium</keyword>
<evidence type="ECO:0000256" key="1">
    <source>
        <dbReference type="ARBA" id="ARBA00004651"/>
    </source>
</evidence>
<comment type="catalytic activity">
    <reaction evidence="10">
        <text>fluoride(in) = fluoride(out)</text>
        <dbReference type="Rhea" id="RHEA:76159"/>
        <dbReference type="ChEBI" id="CHEBI:17051"/>
    </reaction>
    <physiologicalReaction direction="left-to-right" evidence="10">
        <dbReference type="Rhea" id="RHEA:76160"/>
    </physiologicalReaction>
</comment>
<keyword evidence="2 11" id="KW-1003">Cell membrane</keyword>
<evidence type="ECO:0000313" key="13">
    <source>
        <dbReference type="Proteomes" id="UP001262582"/>
    </source>
</evidence>
<feature type="transmembrane region" description="Helical" evidence="11">
    <location>
        <begin position="66"/>
        <end position="85"/>
    </location>
</feature>
<evidence type="ECO:0000256" key="10">
    <source>
        <dbReference type="ARBA" id="ARBA00035585"/>
    </source>
</evidence>
<evidence type="ECO:0000313" key="12">
    <source>
        <dbReference type="EMBL" id="MDT0678153.1"/>
    </source>
</evidence>
<gene>
    <name evidence="11 12" type="primary">crcB</name>
    <name evidence="11" type="synonym">fluC</name>
    <name evidence="12" type="ORF">RM539_16340</name>
</gene>
<comment type="function">
    <text evidence="11">Fluoride-specific ion channel. Important for reducing fluoride concentration in the cell, thus reducing its toxicity.</text>
</comment>